<evidence type="ECO:0000259" key="3">
    <source>
        <dbReference type="PROSITE" id="PS50085"/>
    </source>
</evidence>
<organism evidence="4 5">
    <name type="scientific">Anaeramoeba flamelloides</name>
    <dbReference type="NCBI Taxonomy" id="1746091"/>
    <lineage>
        <taxon>Eukaryota</taxon>
        <taxon>Metamonada</taxon>
        <taxon>Anaeramoebidae</taxon>
        <taxon>Anaeramoeba</taxon>
    </lineage>
</organism>
<proteinExistence type="predicted"/>
<protein>
    <recommendedName>
        <fullName evidence="3">Rap-GAP domain-containing protein</fullName>
    </recommendedName>
</protein>
<dbReference type="InterPro" id="IPR039930">
    <property type="entry name" value="RALGAPB"/>
</dbReference>
<evidence type="ECO:0000256" key="2">
    <source>
        <dbReference type="SAM" id="MobiDB-lite"/>
    </source>
</evidence>
<feature type="region of interest" description="Disordered" evidence="2">
    <location>
        <begin position="607"/>
        <end position="632"/>
    </location>
</feature>
<comment type="caution">
    <text evidence="4">The sequence shown here is derived from an EMBL/GenBank/DDBJ whole genome shotgun (WGS) entry which is preliminary data.</text>
</comment>
<accession>A0ABQ8XKD8</accession>
<dbReference type="PANTHER" id="PTHR21344:SF1">
    <property type="entry name" value="RAL GTPASE-ACTIVATING PROTEIN SUBUNIT BETA"/>
    <property type="match status" value="1"/>
</dbReference>
<keyword evidence="1" id="KW-0343">GTPase activation</keyword>
<dbReference type="EMBL" id="JAOAOG010000283">
    <property type="protein sequence ID" value="KAJ6233108.1"/>
    <property type="molecule type" value="Genomic_DNA"/>
</dbReference>
<dbReference type="PANTHER" id="PTHR21344">
    <property type="entry name" value="RAL GTPASE-ACTIVATING PROTEIN SUBUNIT BETA"/>
    <property type="match status" value="1"/>
</dbReference>
<dbReference type="PROSITE" id="PS50085">
    <property type="entry name" value="RAPGAP"/>
    <property type="match status" value="1"/>
</dbReference>
<dbReference type="InterPro" id="IPR046859">
    <property type="entry name" value="RGPA/RALGAPB_N"/>
</dbReference>
<dbReference type="Proteomes" id="UP001150062">
    <property type="component" value="Unassembled WGS sequence"/>
</dbReference>
<feature type="region of interest" description="Disordered" evidence="2">
    <location>
        <begin position="831"/>
        <end position="852"/>
    </location>
</feature>
<feature type="compositionally biased region" description="Acidic residues" evidence="2">
    <location>
        <begin position="913"/>
        <end position="923"/>
    </location>
</feature>
<feature type="domain" description="Rap-GAP" evidence="3">
    <location>
        <begin position="1400"/>
        <end position="1649"/>
    </location>
</feature>
<dbReference type="InterPro" id="IPR000331">
    <property type="entry name" value="Rap/Ran_GAP_dom"/>
</dbReference>
<feature type="region of interest" description="Disordered" evidence="2">
    <location>
        <begin position="1495"/>
        <end position="1527"/>
    </location>
</feature>
<dbReference type="InterPro" id="IPR035974">
    <property type="entry name" value="Rap/Ran-GAP_sf"/>
</dbReference>
<evidence type="ECO:0000313" key="5">
    <source>
        <dbReference type="Proteomes" id="UP001150062"/>
    </source>
</evidence>
<name>A0ABQ8XKD8_9EUKA</name>
<reference evidence="4" key="1">
    <citation type="submission" date="2022-08" db="EMBL/GenBank/DDBJ databases">
        <title>Novel sulfate-reducing endosymbionts in the free-living metamonad Anaeramoeba.</title>
        <authorList>
            <person name="Jerlstrom-Hultqvist J."/>
            <person name="Cepicka I."/>
            <person name="Gallot-Lavallee L."/>
            <person name="Salas-Leiva D."/>
            <person name="Curtis B.A."/>
            <person name="Zahonova K."/>
            <person name="Pipaliya S."/>
            <person name="Dacks J."/>
            <person name="Roger A.J."/>
        </authorList>
    </citation>
    <scope>NUCLEOTIDE SEQUENCE</scope>
    <source>
        <strain evidence="4">Schooner1</strain>
    </source>
</reference>
<keyword evidence="5" id="KW-1185">Reference proteome</keyword>
<feature type="region of interest" description="Disordered" evidence="2">
    <location>
        <begin position="910"/>
        <end position="929"/>
    </location>
</feature>
<evidence type="ECO:0000256" key="1">
    <source>
        <dbReference type="ARBA" id="ARBA00022468"/>
    </source>
</evidence>
<dbReference type="SUPFAM" id="SSF111347">
    <property type="entry name" value="Rap/Ran-GAP"/>
    <property type="match status" value="1"/>
</dbReference>
<evidence type="ECO:0000313" key="4">
    <source>
        <dbReference type="EMBL" id="KAJ6233108.1"/>
    </source>
</evidence>
<sequence length="1678" mass="199451">MSVLIPKQAQKHLIKFKNENKKVISRLKSFDTYLNLCNFAEREEKRFLMSHSQEIYRLLQDSFFGFSSKNKSLKTNRSLPKIGDYPLLFRLLAKLVHSFDLMIFLCSIKHRQIVRSQAFPLFLFFIDDLAPLCDERIYPALESIVCFDTFTEEFKDSTIQFRVFPNQMPIRDIPLKEKTPKTNTERLEILQKFLDFILNKTEKKDFWFRTFKKHFLTTLYPSVEKRLNINKTNENNGFQKYCPYEINLKIVKFFISILKNRKFPINIYQNKEYLEYLFEIFKQTLFMPSKYEGIIIQVLSILNKWYSDQKSYFDIQNNMNFFIHSFLNHIILALINPKEDINNKLFETKFNIICDILKTLAIQKESYLGKETWEILLVSVIKITKFYFLNDYFTNVKKIPTSFQKRIINILFHIFIYSKTTKRYHWLLLKKLINQICNNNIVIVQWKRSLSELTLQIHHYIFSLDECVIKNSEYKQLINLEDHEVKLIHRNIKRFSSTKELMENEICEREQVLEKMYQQKYLNNNQDSINQMIKLENNRRIDKIKNWKENQKDQLINFFMFNKKLIRFELHKILLNILKSQEFSILINNQQTKTIIKNDFLKIGQQNQSNGQQQTESKEQSNQNSGKKVRQWQRRRHQGIFVRKIPIKLLSTSIWSMNLLCIVELLSDNPSLEIISSSIGGIIKQMESNVDEIVIFSRFCLANIFQYYSIIKKKSETLTLDVITQLLTIIYKILKLINPISLTINEKLKKIPINVKEIFKLVITIMRKDSSILFNEKIRNIFFLTFFKIHEYENILNDPKLIQDFKERGLWEINKKSNENIASQGLQVKKTKTARTKSFSGNDLAKNNRRKNKRRTLTKKKLDFNYQKCESKFSNDNEQLNPITFPKWFYQKNDLIKSNLLIQVFNDGGGGGEEGERDEGEDDDKNKKSQNIPKIQVFIPKKKETVIPIGNITINNFRNVDFFLLNYFRLISNYNLLKSNYELIDSYLDKFDNLPELLINNFKKKTKNNVVDNDDNNSNGLLLLNKKINENNYFHLISFNDSIISLNEISNNFKNRKIRLILRDTTGKFVWDAKYLNNPLQKNDDDDDDDDDDENEILNKKKNYSINSLNFDRFIDDNSKLKKKNEQNEKIIIINRKKGDLLNFKNVKNIKKINMLNEMLKYAEEINDPILLESEDKRHKIFENNDLKQLNKIVPNVKKLKIRNINSSMPIKGLSVFQEKKNNKSNVFEGFEIIDKVQDKVNDKDNNAINEKEKEEDQEEFKSLGVQWNETRTKIYNQRKQFSILFNNGLENFKSQKKCNNEKDNVGINMINKESNYNKNISMEKNEHKNKNEIENENKNKNEDIFTINESIKAEMPPPPKPLHFLHYSRLFLSHLGFSSINNFSSINYLKQNEDIKSKISQLDEIPNRKIMKIEVFYIDQLQNYQKIEKNKTRYSKKFLNFFTSLGWKIDISKHYGYLSRILKNKIKIDSITRYYSNLEVEVLFNINFGNNVKEENNENENKNKNEKVVERGEENNSKSCKGDENQEERGKSLECCQYVQIYWLEDENSYDGGLSSSSDYPITIVIFPMKNGMYRFQIVSKKKSIDSVPVFAGPILTSANLVQSIRMISIYYNYYLFDKENTNKYPTNPHYSRFDQILKIIQNGRDNLKFDQFSKRVFIGNDTEKDDFLLFKQFLNN</sequence>
<gene>
    <name evidence="4" type="ORF">M0813_30214</name>
</gene>
<dbReference type="Gene3D" id="3.40.50.11210">
    <property type="entry name" value="Rap/Ran-GAP"/>
    <property type="match status" value="1"/>
</dbReference>
<dbReference type="Pfam" id="PF20412">
    <property type="entry name" value="RALGAPB_N"/>
    <property type="match status" value="1"/>
</dbReference>